<evidence type="ECO:0000256" key="1">
    <source>
        <dbReference type="ARBA" id="ARBA00001933"/>
    </source>
</evidence>
<dbReference type="GO" id="GO:0006565">
    <property type="term" value="P:L-serine catabolic process"/>
    <property type="evidence" value="ECO:0007669"/>
    <property type="project" value="TreeGrafter"/>
</dbReference>
<dbReference type="GO" id="GO:0003941">
    <property type="term" value="F:L-serine ammonia-lyase activity"/>
    <property type="evidence" value="ECO:0007669"/>
    <property type="project" value="UniProtKB-EC"/>
</dbReference>
<dbReference type="InterPro" id="IPR001926">
    <property type="entry name" value="TrpB-like_PALP"/>
</dbReference>
<evidence type="ECO:0000313" key="12">
    <source>
        <dbReference type="EMBL" id="KAH7358896.1"/>
    </source>
</evidence>
<evidence type="ECO:0000259" key="11">
    <source>
        <dbReference type="Pfam" id="PF00291"/>
    </source>
</evidence>
<comment type="pathway">
    <text evidence="3">Carbohydrate biosynthesis; gluconeogenesis.</text>
</comment>
<dbReference type="AlphaFoldDB" id="A0A8K0X252"/>
<evidence type="ECO:0000256" key="3">
    <source>
        <dbReference type="ARBA" id="ARBA00004742"/>
    </source>
</evidence>
<protein>
    <recommendedName>
        <fullName evidence="5">L-serine ammonia-lyase</fullName>
        <ecNumber evidence="5">4.3.1.17</ecNumber>
    </recommendedName>
</protein>
<dbReference type="EC" id="4.3.1.17" evidence="5"/>
<dbReference type="OrthoDB" id="7773036at2759"/>
<dbReference type="FunFam" id="3.40.50.1100:FF:000040">
    <property type="entry name" value="L-serine dehydratase, putative"/>
    <property type="match status" value="1"/>
</dbReference>
<keyword evidence="13" id="KW-1185">Reference proteome</keyword>
<dbReference type="InterPro" id="IPR036052">
    <property type="entry name" value="TrpB-like_PALP_sf"/>
</dbReference>
<evidence type="ECO:0000256" key="8">
    <source>
        <dbReference type="ARBA" id="ARBA00022898"/>
    </source>
</evidence>
<comment type="subcellular location">
    <subcellularLocation>
        <location evidence="2">Cytoplasm</location>
    </subcellularLocation>
</comment>
<evidence type="ECO:0000256" key="4">
    <source>
        <dbReference type="ARBA" id="ARBA00010869"/>
    </source>
</evidence>
<gene>
    <name evidence="12" type="ORF">B0T11DRAFT_341110</name>
</gene>
<evidence type="ECO:0000256" key="6">
    <source>
        <dbReference type="ARBA" id="ARBA00022432"/>
    </source>
</evidence>
<organism evidence="12 13">
    <name type="scientific">Plectosphaerella cucumerina</name>
    <dbReference type="NCBI Taxonomy" id="40658"/>
    <lineage>
        <taxon>Eukaryota</taxon>
        <taxon>Fungi</taxon>
        <taxon>Dikarya</taxon>
        <taxon>Ascomycota</taxon>
        <taxon>Pezizomycotina</taxon>
        <taxon>Sordariomycetes</taxon>
        <taxon>Hypocreomycetidae</taxon>
        <taxon>Glomerellales</taxon>
        <taxon>Plectosphaerellaceae</taxon>
        <taxon>Plectosphaerella</taxon>
    </lineage>
</organism>
<comment type="similarity">
    <text evidence="4">Belongs to the serine/threonine dehydratase family.</text>
</comment>
<dbReference type="GO" id="GO:0006567">
    <property type="term" value="P:L-threonine catabolic process"/>
    <property type="evidence" value="ECO:0007669"/>
    <property type="project" value="TreeGrafter"/>
</dbReference>
<dbReference type="GO" id="GO:0009097">
    <property type="term" value="P:isoleucine biosynthetic process"/>
    <property type="evidence" value="ECO:0007669"/>
    <property type="project" value="TreeGrafter"/>
</dbReference>
<dbReference type="SUPFAM" id="SSF53686">
    <property type="entry name" value="Tryptophan synthase beta subunit-like PLP-dependent enzymes"/>
    <property type="match status" value="1"/>
</dbReference>
<keyword evidence="8" id="KW-0663">Pyridoxal phosphate</keyword>
<evidence type="ECO:0000256" key="2">
    <source>
        <dbReference type="ARBA" id="ARBA00004496"/>
    </source>
</evidence>
<feature type="domain" description="Tryptophan synthase beta chain-like PALP" evidence="11">
    <location>
        <begin position="14"/>
        <end position="326"/>
    </location>
</feature>
<accession>A0A8K0X252</accession>
<evidence type="ECO:0000256" key="7">
    <source>
        <dbReference type="ARBA" id="ARBA00022490"/>
    </source>
</evidence>
<dbReference type="PROSITE" id="PS00165">
    <property type="entry name" value="DEHYDRATASE_SER_THR"/>
    <property type="match status" value="1"/>
</dbReference>
<sequence>MGSATPPAKRPWIETPLIPSPELSRAAGCTILLKLENLQPSGSFKSRGVGNLVSLAATPNAHFYCSSGGNAGLACAHAAIALSRPCTIVTPVTAPAVVLDRLRALGARVVVAGADWKACDTHMRDVLMAEDEHAVYVPPFDHPHVWDGHSSMVREIEAQAPSDLHAIVASVGGGGLLNGLMQGVEEWSSGPRPAVVAVETQGADSLNASILAGEHVTIPGITSIATSLGCTHVSDKTWDWAKRKARLGGKPAPADGPPAALEGVVVSDAEAATACVRFADDARFVVEPACGATIATAYNGDLRRVLGAGLSDEEWSRRSVVLVVCGGSNVNISVLEGYRQTYSSLVEW</sequence>
<dbReference type="Pfam" id="PF00291">
    <property type="entry name" value="PALP"/>
    <property type="match status" value="1"/>
</dbReference>
<keyword evidence="7" id="KW-0963">Cytoplasm</keyword>
<evidence type="ECO:0000256" key="5">
    <source>
        <dbReference type="ARBA" id="ARBA00012093"/>
    </source>
</evidence>
<dbReference type="GO" id="GO:0004794">
    <property type="term" value="F:threonine deaminase activity"/>
    <property type="evidence" value="ECO:0007669"/>
    <property type="project" value="TreeGrafter"/>
</dbReference>
<proteinExistence type="inferred from homology"/>
<dbReference type="Proteomes" id="UP000813385">
    <property type="component" value="Unassembled WGS sequence"/>
</dbReference>
<evidence type="ECO:0000256" key="10">
    <source>
        <dbReference type="ARBA" id="ARBA00049406"/>
    </source>
</evidence>
<dbReference type="Gene3D" id="3.40.50.1100">
    <property type="match status" value="2"/>
</dbReference>
<comment type="catalytic activity">
    <reaction evidence="10">
        <text>L-serine = pyruvate + NH4(+)</text>
        <dbReference type="Rhea" id="RHEA:19169"/>
        <dbReference type="ChEBI" id="CHEBI:15361"/>
        <dbReference type="ChEBI" id="CHEBI:28938"/>
        <dbReference type="ChEBI" id="CHEBI:33384"/>
        <dbReference type="EC" id="4.3.1.17"/>
    </reaction>
</comment>
<name>A0A8K0X252_9PEZI</name>
<keyword evidence="9" id="KW-0456">Lyase</keyword>
<dbReference type="PANTHER" id="PTHR48078:SF2">
    <property type="entry name" value="CATABOLIC L-SERINE_THREONINE DEHYDRATASE"/>
    <property type="match status" value="1"/>
</dbReference>
<dbReference type="GO" id="GO:0005737">
    <property type="term" value="C:cytoplasm"/>
    <property type="evidence" value="ECO:0007669"/>
    <property type="project" value="UniProtKB-SubCell"/>
</dbReference>
<dbReference type="EMBL" id="JAGPXD010000004">
    <property type="protein sequence ID" value="KAH7358896.1"/>
    <property type="molecule type" value="Genomic_DNA"/>
</dbReference>
<dbReference type="GO" id="GO:0030170">
    <property type="term" value="F:pyridoxal phosphate binding"/>
    <property type="evidence" value="ECO:0007669"/>
    <property type="project" value="InterPro"/>
</dbReference>
<dbReference type="GO" id="GO:0006094">
    <property type="term" value="P:gluconeogenesis"/>
    <property type="evidence" value="ECO:0007669"/>
    <property type="project" value="UniProtKB-KW"/>
</dbReference>
<comment type="cofactor">
    <cofactor evidence="1">
        <name>pyridoxal 5'-phosphate</name>
        <dbReference type="ChEBI" id="CHEBI:597326"/>
    </cofactor>
</comment>
<evidence type="ECO:0000256" key="9">
    <source>
        <dbReference type="ARBA" id="ARBA00023239"/>
    </source>
</evidence>
<comment type="caution">
    <text evidence="12">The sequence shown here is derived from an EMBL/GenBank/DDBJ whole genome shotgun (WGS) entry which is preliminary data.</text>
</comment>
<reference evidence="12" key="1">
    <citation type="journal article" date="2021" name="Nat. Commun.">
        <title>Genetic determinants of endophytism in the Arabidopsis root mycobiome.</title>
        <authorList>
            <person name="Mesny F."/>
            <person name="Miyauchi S."/>
            <person name="Thiergart T."/>
            <person name="Pickel B."/>
            <person name="Atanasova L."/>
            <person name="Karlsson M."/>
            <person name="Huettel B."/>
            <person name="Barry K.W."/>
            <person name="Haridas S."/>
            <person name="Chen C."/>
            <person name="Bauer D."/>
            <person name="Andreopoulos W."/>
            <person name="Pangilinan J."/>
            <person name="LaButti K."/>
            <person name="Riley R."/>
            <person name="Lipzen A."/>
            <person name="Clum A."/>
            <person name="Drula E."/>
            <person name="Henrissat B."/>
            <person name="Kohler A."/>
            <person name="Grigoriev I.V."/>
            <person name="Martin F.M."/>
            <person name="Hacquard S."/>
        </authorList>
    </citation>
    <scope>NUCLEOTIDE SEQUENCE</scope>
    <source>
        <strain evidence="12">MPI-CAGE-AT-0016</strain>
    </source>
</reference>
<evidence type="ECO:0000313" key="13">
    <source>
        <dbReference type="Proteomes" id="UP000813385"/>
    </source>
</evidence>
<dbReference type="InterPro" id="IPR050147">
    <property type="entry name" value="Ser/Thr_Dehydratase"/>
</dbReference>
<dbReference type="PANTHER" id="PTHR48078">
    <property type="entry name" value="THREONINE DEHYDRATASE, MITOCHONDRIAL-RELATED"/>
    <property type="match status" value="1"/>
</dbReference>
<keyword evidence="6" id="KW-0312">Gluconeogenesis</keyword>
<dbReference type="InterPro" id="IPR000634">
    <property type="entry name" value="Ser/Thr_deHydtase_PyrdxlP-BS"/>
</dbReference>